<evidence type="ECO:0000313" key="2">
    <source>
        <dbReference type="EMBL" id="PXV65820.1"/>
    </source>
</evidence>
<comment type="caution">
    <text evidence="2">The sequence shown here is derived from an EMBL/GenBank/DDBJ whole genome shotgun (WGS) entry which is preliminary data.</text>
</comment>
<dbReference type="RefSeq" id="WP_146216631.1">
    <property type="nucleotide sequence ID" value="NZ_CAKZQT010000001.1"/>
</dbReference>
<sequence length="548" mass="57850">MIRNNSTAYHERDQGRSPADAVDAAYRARTGAGPLVRGSASPADAVDAAYRARIGGPVNRATSHLSIDAPFQGGSAGSGIDSSPQSTIYRSGNHFSDIRQAPTPENVASGLGAPLSIDGDVEYARGQTDIGKPGGGLSVVPSSFFTGAGIEGAGASRPQYRTETVYGFDGRPRTRQVRTDPQGVAQDRAREAARTRLSALQLEASRAEEYAKSVAGGGKPGQFQARGTSLAARVRADALSYAAANAVGDIGALELSFVRTPEQEAALAQNQKRHALDIGILEQKAAAAALSNRNERRRQSLLARIDELPTTSPQYREAVDRLAAFDGRAQREAEAERFGNPVDELDERGRPIRAQYGNQGTRRVVDGAAPMPKTGGGVTVGPDGTLSYTGGGSPKLTEGQSKDLVYYTRGAEALKNLGATGEVLADPARRAGAALPGIGNALVGANYQQAEQAGREFLAAVLRKDTGAAVTKQEFDLYGKTYLPQPFDTPETLQQKAQARATALEAIRSGMGPAQQLVPDRSVSPADAVDAAYRARTEERKDYSGLWR</sequence>
<evidence type="ECO:0000313" key="3">
    <source>
        <dbReference type="Proteomes" id="UP000248330"/>
    </source>
</evidence>
<feature type="region of interest" description="Disordered" evidence="1">
    <location>
        <begin position="1"/>
        <end position="20"/>
    </location>
</feature>
<organism evidence="2 3">
    <name type="scientific">Sinimarinibacterium flocculans</name>
    <dbReference type="NCBI Taxonomy" id="985250"/>
    <lineage>
        <taxon>Bacteria</taxon>
        <taxon>Pseudomonadati</taxon>
        <taxon>Pseudomonadota</taxon>
        <taxon>Gammaproteobacteria</taxon>
        <taxon>Nevskiales</taxon>
        <taxon>Nevskiaceae</taxon>
        <taxon>Sinimarinibacterium</taxon>
    </lineage>
</organism>
<accession>A0A318E953</accession>
<dbReference type="EMBL" id="QICN01000009">
    <property type="protein sequence ID" value="PXV65820.1"/>
    <property type="molecule type" value="Genomic_DNA"/>
</dbReference>
<gene>
    <name evidence="2" type="ORF">C8D93_109200</name>
</gene>
<protein>
    <submittedName>
        <fullName evidence="2">Uncharacterized protein</fullName>
    </submittedName>
</protein>
<evidence type="ECO:0000256" key="1">
    <source>
        <dbReference type="SAM" id="MobiDB-lite"/>
    </source>
</evidence>
<keyword evidence="3" id="KW-1185">Reference proteome</keyword>
<name>A0A318E953_9GAMM</name>
<reference evidence="2 3" key="1">
    <citation type="submission" date="2018-04" db="EMBL/GenBank/DDBJ databases">
        <title>Genomic Encyclopedia of Type Strains, Phase IV (KMG-IV): sequencing the most valuable type-strain genomes for metagenomic binning, comparative biology and taxonomic classification.</title>
        <authorList>
            <person name="Goeker M."/>
        </authorList>
    </citation>
    <scope>NUCLEOTIDE SEQUENCE [LARGE SCALE GENOMIC DNA]</scope>
    <source>
        <strain evidence="2 3">DSM 104150</strain>
    </source>
</reference>
<proteinExistence type="predicted"/>
<feature type="region of interest" description="Disordered" evidence="1">
    <location>
        <begin position="364"/>
        <end position="385"/>
    </location>
</feature>
<dbReference type="AlphaFoldDB" id="A0A318E953"/>
<dbReference type="Proteomes" id="UP000248330">
    <property type="component" value="Unassembled WGS sequence"/>
</dbReference>